<dbReference type="SMART" id="SM00939">
    <property type="entry name" value="PepX_C"/>
    <property type="match status" value="1"/>
</dbReference>
<evidence type="ECO:0000256" key="2">
    <source>
        <dbReference type="SAM" id="MobiDB-lite"/>
    </source>
</evidence>
<name>W9GFP4_9MICO</name>
<keyword evidence="5" id="KW-1185">Reference proteome</keyword>
<organism evidence="4 5">
    <name type="scientific">Intrasporangium chromatireducens Q5-1</name>
    <dbReference type="NCBI Taxonomy" id="584657"/>
    <lineage>
        <taxon>Bacteria</taxon>
        <taxon>Bacillati</taxon>
        <taxon>Actinomycetota</taxon>
        <taxon>Actinomycetes</taxon>
        <taxon>Micrococcales</taxon>
        <taxon>Intrasporangiaceae</taxon>
        <taxon>Intrasporangium</taxon>
    </lineage>
</organism>
<comment type="caution">
    <text evidence="4">The sequence shown here is derived from an EMBL/GenBank/DDBJ whole genome shotgun (WGS) entry which is preliminary data.</text>
</comment>
<dbReference type="InterPro" id="IPR000383">
    <property type="entry name" value="Xaa-Pro-like_dom"/>
</dbReference>
<dbReference type="Proteomes" id="UP000019494">
    <property type="component" value="Unassembled WGS sequence"/>
</dbReference>
<keyword evidence="1 4" id="KW-0378">Hydrolase</keyword>
<dbReference type="EMBL" id="AWQS01000155">
    <property type="protein sequence ID" value="EWT05026.1"/>
    <property type="molecule type" value="Genomic_DNA"/>
</dbReference>
<gene>
    <name evidence="4" type="ORF">N864_01565</name>
</gene>
<reference evidence="5" key="1">
    <citation type="submission" date="2013-08" db="EMBL/GenBank/DDBJ databases">
        <title>Intrasporangium oryzae NRRL B-24470.</title>
        <authorList>
            <person name="Liu H."/>
            <person name="Wang G."/>
        </authorList>
    </citation>
    <scope>NUCLEOTIDE SEQUENCE [LARGE SCALE GENOMIC DNA]</scope>
    <source>
        <strain evidence="5">Q5-1</strain>
    </source>
</reference>
<dbReference type="Pfam" id="PF08530">
    <property type="entry name" value="PepX_C"/>
    <property type="match status" value="1"/>
</dbReference>
<dbReference type="Gene3D" id="1.10.3020.10">
    <property type="entry name" value="alpha-amino acid ester hydrolase ( Helical cap domain)"/>
    <property type="match status" value="1"/>
</dbReference>
<dbReference type="SUPFAM" id="SSF53474">
    <property type="entry name" value="alpha/beta-Hydrolases"/>
    <property type="match status" value="1"/>
</dbReference>
<dbReference type="NCBIfam" id="TIGR00976">
    <property type="entry name" value="CocE_NonD"/>
    <property type="match status" value="1"/>
</dbReference>
<dbReference type="SUPFAM" id="SSF49785">
    <property type="entry name" value="Galactose-binding domain-like"/>
    <property type="match status" value="1"/>
</dbReference>
<dbReference type="InterPro" id="IPR008979">
    <property type="entry name" value="Galactose-bd-like_sf"/>
</dbReference>
<dbReference type="InterPro" id="IPR013736">
    <property type="entry name" value="Xaa-Pro_dipept_C"/>
</dbReference>
<dbReference type="RefSeq" id="WP_051518666.1">
    <property type="nucleotide sequence ID" value="NZ_AWQS01000155.1"/>
</dbReference>
<feature type="domain" description="Xaa-Pro dipeptidyl-peptidase C-terminal" evidence="3">
    <location>
        <begin position="347"/>
        <end position="613"/>
    </location>
</feature>
<dbReference type="Pfam" id="PF02129">
    <property type="entry name" value="Peptidase_S15"/>
    <property type="match status" value="1"/>
</dbReference>
<evidence type="ECO:0000256" key="1">
    <source>
        <dbReference type="ARBA" id="ARBA00022801"/>
    </source>
</evidence>
<dbReference type="PANTHER" id="PTHR43056:SF10">
    <property type="entry name" value="COCE_NOND FAMILY, PUTATIVE (AFU_ORTHOLOGUE AFUA_7G00600)-RELATED"/>
    <property type="match status" value="1"/>
</dbReference>
<feature type="region of interest" description="Disordered" evidence="2">
    <location>
        <begin position="421"/>
        <end position="452"/>
    </location>
</feature>
<sequence length="618" mass="67586">MSLVDLGMDAPEQLGPRLHRVRRHPAMRDGARLATDVYWDGSAPLAGLAARPVILERSPYDVRAERPSDGWHADRRHVTPESGAQFFVDRGYVVVRQDCRGRGGSEGTFAKYVGEAADGFDTHAWLADQPWCDGTVVTQGVSYSAHTQTAAASVGARPISAMIVDSGGFSSAWEAGGRFGGAYELKQVIWAWRRITQQAARTPPGDAPAVTEPTITEDELRGWLSAIPWRRGHTPFAAHPDFEDFILEQWSHEDLDAFWRQPGLQARDYYDRFPACPVLAISSWYDPYVFTAVDTYAWARSVDPRSCLVLGPWTHGARSRTHAGDVDFGSAATLDGNLAPDYLELKATWLEQAFGGAGRLAPVTYFLMGGGSGERRGGRLDHGGEWRTATTWPPAETAAYALHLHADGGLRVEAPTEPGEVTYEFDPREPVPSRGGGITSGEPLMSGGAFDQVAPLPGGASMLPLSARRDVVTFETEPLPAAVAIAGPVEVEVEVSTDGPDTDLTAKLVDVHPPSEDYPRGFAMNVTDGMLRLRYRDDPTRPTLLEPGRVYRVTVRLPDTANLFAPGHRIRLDISSSNFPRCDVNPNTGRRVFDDRTRRVARTTVHLGGSRVVMRRLP</sequence>
<dbReference type="AlphaFoldDB" id="W9GFP4"/>
<proteinExistence type="predicted"/>
<evidence type="ECO:0000313" key="4">
    <source>
        <dbReference type="EMBL" id="EWT05026.1"/>
    </source>
</evidence>
<dbReference type="Gene3D" id="3.40.50.1820">
    <property type="entry name" value="alpha/beta hydrolase"/>
    <property type="match status" value="1"/>
</dbReference>
<protein>
    <submittedName>
        <fullName evidence="4">Antibiotic hydrolase</fullName>
    </submittedName>
</protein>
<dbReference type="OrthoDB" id="5240615at2"/>
<dbReference type="Gene3D" id="2.60.120.260">
    <property type="entry name" value="Galactose-binding domain-like"/>
    <property type="match status" value="1"/>
</dbReference>
<dbReference type="InterPro" id="IPR005674">
    <property type="entry name" value="CocE/Ser_esterase"/>
</dbReference>
<dbReference type="PANTHER" id="PTHR43056">
    <property type="entry name" value="PEPTIDASE S9 PROLYL OLIGOPEPTIDASE"/>
    <property type="match status" value="1"/>
</dbReference>
<dbReference type="InterPro" id="IPR029058">
    <property type="entry name" value="AB_hydrolase_fold"/>
</dbReference>
<dbReference type="InterPro" id="IPR050585">
    <property type="entry name" value="Xaa-Pro_dipeptidyl-ppase/CocE"/>
</dbReference>
<accession>W9GFP4</accession>
<dbReference type="GO" id="GO:0008239">
    <property type="term" value="F:dipeptidyl-peptidase activity"/>
    <property type="evidence" value="ECO:0007669"/>
    <property type="project" value="InterPro"/>
</dbReference>
<dbReference type="PATRIC" id="fig|584657.3.peg.3085"/>
<evidence type="ECO:0000259" key="3">
    <source>
        <dbReference type="SMART" id="SM00939"/>
    </source>
</evidence>
<evidence type="ECO:0000313" key="5">
    <source>
        <dbReference type="Proteomes" id="UP000019494"/>
    </source>
</evidence>